<sequence>MIKDNLTSRSIRNNNSYNILKALVDQQRLQRSELTVYSKVSVITVNKIVDKLLAAGVLTETTAESSIGRKPKELTFPQDLGFFCCINLCKISQIGYFIYDIHSKPLSEGLVRVERESDFHTALGECLFQIGQAARQMAMPLLGVCVSVPSVYYEQEDAVNCDLIPGLENIRLKKLLRESFCIENITIIHDVCASAGIEYRLAHTDSLYYFYLGDGLGSAYVRKGELIQGDSYAAGEIGQGITSFEGEECTYESILSISGLCRQLGASGQDELEETLKRYPAMGTIEKKKIDPILGLAGEFLYNICWILNPGMIVIDSSIPILAELIRFVTMKKCERLGSAPIGNHVSVTLPMEKNHYAMKGCVLLLVERWIEKILEEASKGSVLDVN</sequence>
<accession>A0ACD1ACI0</accession>
<dbReference type="Proteomes" id="UP000594014">
    <property type="component" value="Chromosome"/>
</dbReference>
<keyword evidence="2" id="KW-1185">Reference proteome</keyword>
<reference evidence="1" key="1">
    <citation type="submission" date="2019-08" db="EMBL/GenBank/DDBJ databases">
        <title>Genome sequence of Clostridiales bacterium MT110.</title>
        <authorList>
            <person name="Cao J."/>
        </authorList>
    </citation>
    <scope>NUCLEOTIDE SEQUENCE</scope>
    <source>
        <strain evidence="1">MT110</strain>
    </source>
</reference>
<dbReference type="EMBL" id="CP042469">
    <property type="protein sequence ID" value="QOX64122.1"/>
    <property type="molecule type" value="Genomic_DNA"/>
</dbReference>
<organism evidence="1 2">
    <name type="scientific">Anoxybacterium hadale</name>
    <dbReference type="NCBI Taxonomy" id="3408580"/>
    <lineage>
        <taxon>Bacteria</taxon>
        <taxon>Bacillati</taxon>
        <taxon>Bacillota</taxon>
        <taxon>Clostridia</taxon>
        <taxon>Peptostreptococcales</taxon>
        <taxon>Anaerovoracaceae</taxon>
        <taxon>Anoxybacterium</taxon>
    </lineage>
</organism>
<evidence type="ECO:0000313" key="1">
    <source>
        <dbReference type="EMBL" id="QOX64122.1"/>
    </source>
</evidence>
<name>A0ACD1ACI0_9FIRM</name>
<proteinExistence type="predicted"/>
<gene>
    <name evidence="1" type="ORF">FRZ06_12635</name>
</gene>
<protein>
    <submittedName>
        <fullName evidence="1">ROK family protein</fullName>
    </submittedName>
</protein>
<evidence type="ECO:0000313" key="2">
    <source>
        <dbReference type="Proteomes" id="UP000594014"/>
    </source>
</evidence>